<dbReference type="GO" id="GO:0030288">
    <property type="term" value="C:outer membrane-bounded periplasmic space"/>
    <property type="evidence" value="ECO:0007669"/>
    <property type="project" value="TreeGrafter"/>
</dbReference>
<dbReference type="GO" id="GO:0017001">
    <property type="term" value="P:antibiotic catabolic process"/>
    <property type="evidence" value="ECO:0007669"/>
    <property type="project" value="UniProtKB-UniRule"/>
</dbReference>
<dbReference type="OrthoDB" id="9812926at2"/>
<dbReference type="InterPro" id="IPR051344">
    <property type="entry name" value="Vgb"/>
</dbReference>
<protein>
    <recommendedName>
        <fullName evidence="5">Virginiamycin B lyase</fullName>
        <ecNumber evidence="5">4.2.99.-</ecNumber>
    </recommendedName>
    <alternativeName>
        <fullName evidence="5">Streptogramin B lyase</fullName>
    </alternativeName>
</protein>
<dbReference type="KEGG" id="lyj:FKV23_08145"/>
<keyword evidence="3 5" id="KW-0456">Lyase</keyword>
<keyword evidence="7" id="KW-1185">Reference proteome</keyword>
<dbReference type="PANTHER" id="PTHR40274">
    <property type="entry name" value="VIRGINIAMYCIN B LYASE"/>
    <property type="match status" value="1"/>
</dbReference>
<dbReference type="PANTHER" id="PTHR40274:SF3">
    <property type="entry name" value="VIRGINIAMYCIN B LYASE"/>
    <property type="match status" value="1"/>
</dbReference>
<dbReference type="GO" id="GO:0046677">
    <property type="term" value="P:response to antibiotic"/>
    <property type="evidence" value="ECO:0007669"/>
    <property type="project" value="UniProtKB-UniRule"/>
</dbReference>
<dbReference type="PIRSF" id="PIRSF026412">
    <property type="entry name" value="Streptogrm_lyase"/>
    <property type="match status" value="1"/>
</dbReference>
<comment type="function">
    <text evidence="5">Inactivates the type B streptogramin antibiotics by linearizing the lactone ring at the ester linkage, generating a free phenylglycine carboxylate and converting the threonyl moiety into 2-amino-butenoic acid.</text>
</comment>
<accession>A0A514BWJ5</accession>
<sequence length="318" mass="34351">MLAQASLVAGEVTTQAYQVSKGARAHDVAADPAADGPVWYTAQRQGALGKLDPKTGDWEHIPLGEGSAPHGVVVGPDGAPWVTDSGLNAIVRVDPRTHEVKTWPLPEERGYTNLNTLTFDGRGKVWFTGQNGIYGRVDPDSGEVTVREAPKGRGPYGIATTPSGEVYYASLAGSHIAHIDQDTGEATVIEPPTAGQGARRVWSDSQGRIWVSEWNSGQLSRFTPSADNPAAGEWKAWKLPGDDPKAYSVYVDETDKVWVTDFGANAVLRFDPESGRFESFPSDRENANVRQMLGRKGEAWAPESGTDRLIVFRYGSGE</sequence>
<dbReference type="Gene3D" id="2.130.10.10">
    <property type="entry name" value="YVTN repeat-like/Quinoprotein amine dehydrogenase"/>
    <property type="match status" value="2"/>
</dbReference>
<dbReference type="EMBL" id="CP041242">
    <property type="protein sequence ID" value="QDH71783.1"/>
    <property type="molecule type" value="Genomic_DNA"/>
</dbReference>
<dbReference type="AlphaFoldDB" id="A0A514BWJ5"/>
<evidence type="ECO:0000256" key="5">
    <source>
        <dbReference type="PIRNR" id="PIRNR026412"/>
    </source>
</evidence>
<dbReference type="GO" id="GO:0016835">
    <property type="term" value="F:carbon-oxygen lyase activity"/>
    <property type="evidence" value="ECO:0007669"/>
    <property type="project" value="UniProtKB-UniRule"/>
</dbReference>
<keyword evidence="2 5" id="KW-0460">Magnesium</keyword>
<dbReference type="InterPro" id="IPR015943">
    <property type="entry name" value="WD40/YVTN_repeat-like_dom_sf"/>
</dbReference>
<evidence type="ECO:0000313" key="7">
    <source>
        <dbReference type="Proteomes" id="UP000317199"/>
    </source>
</evidence>
<organism evidence="6 7">
    <name type="scientific">Marilutibacter alkalisoli</name>
    <dbReference type="NCBI Taxonomy" id="2591633"/>
    <lineage>
        <taxon>Bacteria</taxon>
        <taxon>Pseudomonadati</taxon>
        <taxon>Pseudomonadota</taxon>
        <taxon>Gammaproteobacteria</taxon>
        <taxon>Lysobacterales</taxon>
        <taxon>Lysobacteraceae</taxon>
        <taxon>Marilutibacter</taxon>
    </lineage>
</organism>
<dbReference type="InterPro" id="IPR011217">
    <property type="entry name" value="Vgb_bact"/>
</dbReference>
<proteinExistence type="inferred from homology"/>
<comment type="cofactor">
    <cofactor evidence="5">
        <name>Mg(2+)</name>
        <dbReference type="ChEBI" id="CHEBI:18420"/>
    </cofactor>
</comment>
<dbReference type="SUPFAM" id="SSF101898">
    <property type="entry name" value="NHL repeat"/>
    <property type="match status" value="1"/>
</dbReference>
<evidence type="ECO:0000256" key="4">
    <source>
        <dbReference type="ARBA" id="ARBA00023251"/>
    </source>
</evidence>
<gene>
    <name evidence="6" type="ORF">FKV23_08145</name>
</gene>
<evidence type="ECO:0000256" key="1">
    <source>
        <dbReference type="ARBA" id="ARBA00022723"/>
    </source>
</evidence>
<dbReference type="Pfam" id="PF24684">
    <property type="entry name" value="Vgb_lyase"/>
    <property type="match status" value="1"/>
</dbReference>
<dbReference type="GO" id="GO:0000287">
    <property type="term" value="F:magnesium ion binding"/>
    <property type="evidence" value="ECO:0007669"/>
    <property type="project" value="UniProtKB-UniRule"/>
</dbReference>
<comment type="subunit">
    <text evidence="5">Monomer.</text>
</comment>
<evidence type="ECO:0000313" key="6">
    <source>
        <dbReference type="EMBL" id="QDH71783.1"/>
    </source>
</evidence>
<reference evidence="6 7" key="1">
    <citation type="submission" date="2019-06" db="EMBL/GenBank/DDBJ databases">
        <title>Lysobacter alkalisoli sp. nov. isolated from saline-alkali soil.</title>
        <authorList>
            <person name="Sun J.-Q."/>
            <person name="Xu L."/>
        </authorList>
    </citation>
    <scope>NUCLEOTIDE SEQUENCE [LARGE SCALE GENOMIC DNA]</scope>
    <source>
        <strain evidence="6 7">SJ-36</strain>
    </source>
</reference>
<dbReference type="Proteomes" id="UP000317199">
    <property type="component" value="Chromosome"/>
</dbReference>
<evidence type="ECO:0000256" key="2">
    <source>
        <dbReference type="ARBA" id="ARBA00022842"/>
    </source>
</evidence>
<name>A0A514BWJ5_9GAMM</name>
<keyword evidence="1 5" id="KW-0479">Metal-binding</keyword>
<dbReference type="EC" id="4.2.99.-" evidence="5"/>
<comment type="similarity">
    <text evidence="5">Belongs to the Vgb family.</text>
</comment>
<evidence type="ECO:0000256" key="3">
    <source>
        <dbReference type="ARBA" id="ARBA00023239"/>
    </source>
</evidence>
<keyword evidence="4 5" id="KW-0046">Antibiotic resistance</keyword>